<dbReference type="EMBL" id="CADEAL010000524">
    <property type="protein sequence ID" value="CAB1421441.1"/>
    <property type="molecule type" value="Genomic_DNA"/>
</dbReference>
<accession>A0A9N7YD94</accession>
<dbReference type="Proteomes" id="UP001153269">
    <property type="component" value="Unassembled WGS sequence"/>
</dbReference>
<dbReference type="AlphaFoldDB" id="A0A9N7YD94"/>
<comment type="caution">
    <text evidence="1">The sequence shown here is derived from an EMBL/GenBank/DDBJ whole genome shotgun (WGS) entry which is preliminary data.</text>
</comment>
<evidence type="ECO:0000313" key="2">
    <source>
        <dbReference type="Proteomes" id="UP001153269"/>
    </source>
</evidence>
<name>A0A9N7YD94_PLEPL</name>
<sequence>MHCQQLVPVKILRGNKRFDINCREVRGRHESPVLTEPGCVFKVTAAGTARIWSPWCHRWCHRCELKRQRHPLCAKTTSCSGPVASECKNRIRSLQVAQGLEPQEPDLRSAGTTEPGFVFPPLDPPIMYTPKALPPLNHQLFLLNSLLLLLLLHLPS</sequence>
<protein>
    <submittedName>
        <fullName evidence="1">Uncharacterized protein</fullName>
    </submittedName>
</protein>
<evidence type="ECO:0000313" key="1">
    <source>
        <dbReference type="EMBL" id="CAB1421441.1"/>
    </source>
</evidence>
<keyword evidence="2" id="KW-1185">Reference proteome</keyword>
<reference evidence="1" key="1">
    <citation type="submission" date="2020-03" db="EMBL/GenBank/DDBJ databases">
        <authorList>
            <person name="Weist P."/>
        </authorList>
    </citation>
    <scope>NUCLEOTIDE SEQUENCE</scope>
</reference>
<gene>
    <name evidence="1" type="ORF">PLEPLA_LOCUS9323</name>
</gene>
<proteinExistence type="predicted"/>
<organism evidence="1 2">
    <name type="scientific">Pleuronectes platessa</name>
    <name type="common">European plaice</name>
    <dbReference type="NCBI Taxonomy" id="8262"/>
    <lineage>
        <taxon>Eukaryota</taxon>
        <taxon>Metazoa</taxon>
        <taxon>Chordata</taxon>
        <taxon>Craniata</taxon>
        <taxon>Vertebrata</taxon>
        <taxon>Euteleostomi</taxon>
        <taxon>Actinopterygii</taxon>
        <taxon>Neopterygii</taxon>
        <taxon>Teleostei</taxon>
        <taxon>Neoteleostei</taxon>
        <taxon>Acanthomorphata</taxon>
        <taxon>Carangaria</taxon>
        <taxon>Pleuronectiformes</taxon>
        <taxon>Pleuronectoidei</taxon>
        <taxon>Pleuronectidae</taxon>
        <taxon>Pleuronectes</taxon>
    </lineage>
</organism>